<keyword evidence="3 6" id="KW-1133">Transmembrane helix</keyword>
<organism evidence="8 9">
    <name type="scientific">Staphylococcus auricularis</name>
    <dbReference type="NCBI Taxonomy" id="29379"/>
    <lineage>
        <taxon>Bacteria</taxon>
        <taxon>Bacillati</taxon>
        <taxon>Bacillota</taxon>
        <taxon>Bacilli</taxon>
        <taxon>Bacillales</taxon>
        <taxon>Staphylococcaceae</taxon>
        <taxon>Staphylococcus</taxon>
    </lineage>
</organism>
<evidence type="ECO:0000313" key="8">
    <source>
        <dbReference type="EMBL" id="PNZ68035.1"/>
    </source>
</evidence>
<evidence type="ECO:0000313" key="7">
    <source>
        <dbReference type="EMBL" id="MDN4533564.1"/>
    </source>
</evidence>
<accession>A0AAP8PPP3</accession>
<reference evidence="7" key="2">
    <citation type="submission" date="2023-07" db="EMBL/GenBank/DDBJ databases">
        <title>Evaluation of the beneficial properties of pineapple isolates.</title>
        <authorList>
            <person name="Adefiranye O."/>
        </authorList>
    </citation>
    <scope>NUCLEOTIDE SEQUENCE</scope>
    <source>
        <strain evidence="7">PAPLE_T1</strain>
    </source>
</reference>
<evidence type="ECO:0000256" key="3">
    <source>
        <dbReference type="ARBA" id="ARBA00022989"/>
    </source>
</evidence>
<protein>
    <submittedName>
        <fullName evidence="8">DUF4870 domain-containing protein</fullName>
    </submittedName>
</protein>
<dbReference type="EMBL" id="JAUHQC010000011">
    <property type="protein sequence ID" value="MDN4533564.1"/>
    <property type="molecule type" value="Genomic_DNA"/>
</dbReference>
<evidence type="ECO:0000256" key="6">
    <source>
        <dbReference type="SAM" id="Phobius"/>
    </source>
</evidence>
<feature type="transmembrane region" description="Helical" evidence="6">
    <location>
        <begin position="70"/>
        <end position="103"/>
    </location>
</feature>
<dbReference type="InterPro" id="IPR019109">
    <property type="entry name" value="MamF_MmsF"/>
</dbReference>
<keyword evidence="4 6" id="KW-0472">Membrane</keyword>
<evidence type="ECO:0000256" key="2">
    <source>
        <dbReference type="ARBA" id="ARBA00022692"/>
    </source>
</evidence>
<evidence type="ECO:0000256" key="1">
    <source>
        <dbReference type="ARBA" id="ARBA00004141"/>
    </source>
</evidence>
<feature type="region of interest" description="Disordered" evidence="5">
    <location>
        <begin position="1"/>
        <end position="21"/>
    </location>
</feature>
<dbReference type="GeneID" id="64981524"/>
<dbReference type="RefSeq" id="WP_059107525.1">
    <property type="nucleotide sequence ID" value="NZ_AP024589.1"/>
</dbReference>
<dbReference type="Proteomes" id="UP001171687">
    <property type="component" value="Unassembled WGS sequence"/>
</dbReference>
<evidence type="ECO:0000313" key="9">
    <source>
        <dbReference type="Proteomes" id="UP000242470"/>
    </source>
</evidence>
<comment type="subcellular location">
    <subcellularLocation>
        <location evidence="1">Membrane</location>
        <topology evidence="1">Multi-pass membrane protein</topology>
    </subcellularLocation>
</comment>
<name>A0AAP8PPP3_9STAP</name>
<keyword evidence="2 6" id="KW-0812">Transmembrane</keyword>
<evidence type="ECO:0000256" key="4">
    <source>
        <dbReference type="ARBA" id="ARBA00023136"/>
    </source>
</evidence>
<feature type="transmembrane region" description="Helical" evidence="6">
    <location>
        <begin position="28"/>
        <end position="50"/>
    </location>
</feature>
<dbReference type="Proteomes" id="UP000242470">
    <property type="component" value="Unassembled WGS sequence"/>
</dbReference>
<dbReference type="AlphaFoldDB" id="A0AAP8PPP3"/>
<proteinExistence type="predicted"/>
<evidence type="ECO:0000256" key="5">
    <source>
        <dbReference type="SAM" id="MobiDB-lite"/>
    </source>
</evidence>
<gene>
    <name evidence="8" type="ORF">CD158_04520</name>
    <name evidence="7" type="ORF">QYH67_08310</name>
</gene>
<comment type="caution">
    <text evidence="8">The sequence shown here is derived from an EMBL/GenBank/DDBJ whole genome shotgun (WGS) entry which is preliminary data.</text>
</comment>
<dbReference type="Pfam" id="PF09685">
    <property type="entry name" value="MamF_MmsF"/>
    <property type="match status" value="1"/>
</dbReference>
<feature type="compositionally biased region" description="Polar residues" evidence="5">
    <location>
        <begin position="1"/>
        <end position="15"/>
    </location>
</feature>
<dbReference type="EMBL" id="PPQW01000021">
    <property type="protein sequence ID" value="PNZ68035.1"/>
    <property type="molecule type" value="Genomic_DNA"/>
</dbReference>
<sequence length="127" mass="14513">MTSEQENTTVNQNSASTPTTEPTSEERLMVVLIYVLSFFTSIIAPLIIWLIKRDTSEFVDRAGKNYFNFFISYVIWYILSGILLFVLIGFIALPVIAILDFIFRIVAAVKAYKGKDYLIPLSIPFFK</sequence>
<reference evidence="8 9" key="1">
    <citation type="submission" date="2017-08" db="EMBL/GenBank/DDBJ databases">
        <title>Draft genome sequences of 64 type strains of genus Staph aureus.</title>
        <authorList>
            <person name="Cole K."/>
            <person name="Golubchik T."/>
            <person name="Russell J."/>
            <person name="Foster D."/>
            <person name="Llewelyn M."/>
            <person name="Wilson D."/>
            <person name="Crook D."/>
            <person name="Paul J."/>
        </authorList>
    </citation>
    <scope>NUCLEOTIDE SEQUENCE [LARGE SCALE GENOMIC DNA]</scope>
    <source>
        <strain evidence="8 9">NCTC 12101</strain>
    </source>
</reference>